<gene>
    <name evidence="2" type="ORF">PQU94_10925</name>
</gene>
<protein>
    <submittedName>
        <fullName evidence="2">SIMPL domain-containing protein</fullName>
    </submittedName>
</protein>
<evidence type="ECO:0000313" key="3">
    <source>
        <dbReference type="Proteomes" id="UP001216595"/>
    </source>
</evidence>
<dbReference type="Gene3D" id="3.30.70.2970">
    <property type="entry name" value="Protein of unknown function (DUF541), domain 2"/>
    <property type="match status" value="1"/>
</dbReference>
<dbReference type="Gene3D" id="3.30.110.170">
    <property type="entry name" value="Protein of unknown function (DUF541), domain 1"/>
    <property type="match status" value="1"/>
</dbReference>
<name>A0ABT5IF60_9CAUL</name>
<dbReference type="PANTHER" id="PTHR34387:SF2">
    <property type="entry name" value="SLR1258 PROTEIN"/>
    <property type="match status" value="1"/>
</dbReference>
<accession>A0ABT5IF60</accession>
<reference evidence="2 3" key="1">
    <citation type="submission" date="2023-01" db="EMBL/GenBank/DDBJ databases">
        <title>Novel species of the genus Asticcacaulis isolated from rivers.</title>
        <authorList>
            <person name="Lu H."/>
        </authorList>
    </citation>
    <scope>NUCLEOTIDE SEQUENCE [LARGE SCALE GENOMIC DNA]</scope>
    <source>
        <strain evidence="2 3">DXS10W</strain>
    </source>
</reference>
<feature type="chain" id="PRO_5045407416" evidence="1">
    <location>
        <begin position="20"/>
        <end position="292"/>
    </location>
</feature>
<evidence type="ECO:0000313" key="2">
    <source>
        <dbReference type="EMBL" id="MDC7694794.1"/>
    </source>
</evidence>
<feature type="signal peptide" evidence="1">
    <location>
        <begin position="1"/>
        <end position="19"/>
    </location>
</feature>
<dbReference type="PANTHER" id="PTHR34387">
    <property type="entry name" value="SLR1258 PROTEIN"/>
    <property type="match status" value="1"/>
</dbReference>
<proteinExistence type="predicted"/>
<keyword evidence="1" id="KW-0732">Signal</keyword>
<dbReference type="EMBL" id="JAQQKW010000005">
    <property type="protein sequence ID" value="MDC7694794.1"/>
    <property type="molecule type" value="Genomic_DNA"/>
</dbReference>
<dbReference type="RefSeq" id="WP_272741494.1">
    <property type="nucleotide sequence ID" value="NZ_JAQQKW010000005.1"/>
</dbReference>
<evidence type="ECO:0000256" key="1">
    <source>
        <dbReference type="SAM" id="SignalP"/>
    </source>
</evidence>
<sequence length="292" mass="31679">MRKWVLGMALLAVAGGAVAQTTTNNYQASDYDRAPWWMKTPVITQTGYVRTEIDANRANFSASFLAVGKTADEAQQKAVAQTRALTDALKKLGKDAVRVNTSFSMRVLYEQYRDKEGNRIENQRGDKIEAYQVSMGLDVKVYDLRTLERAYALVLAASPTASQPVYFSLEPDNATKTWLYNEAVKDAARRARQAAEAAGGKLGAVKVIDPTGRACQTDILARGEPRGGQDFEPTTVAYAMAPPPPPPAPVMEMSARGSAVEQLEAKAAQNAFIQAPPLNELTAQACVVYGLN</sequence>
<dbReference type="Pfam" id="PF04402">
    <property type="entry name" value="SIMPL"/>
    <property type="match status" value="1"/>
</dbReference>
<organism evidence="2 3">
    <name type="scientific">Asticcacaulis currens</name>
    <dbReference type="NCBI Taxonomy" id="2984210"/>
    <lineage>
        <taxon>Bacteria</taxon>
        <taxon>Pseudomonadati</taxon>
        <taxon>Pseudomonadota</taxon>
        <taxon>Alphaproteobacteria</taxon>
        <taxon>Caulobacterales</taxon>
        <taxon>Caulobacteraceae</taxon>
        <taxon>Asticcacaulis</taxon>
    </lineage>
</organism>
<dbReference type="InterPro" id="IPR007497">
    <property type="entry name" value="SIMPL/DUF541"/>
</dbReference>
<dbReference type="Proteomes" id="UP001216595">
    <property type="component" value="Unassembled WGS sequence"/>
</dbReference>
<dbReference type="InterPro" id="IPR052022">
    <property type="entry name" value="26kDa_periplasmic_antigen"/>
</dbReference>
<comment type="caution">
    <text evidence="2">The sequence shown here is derived from an EMBL/GenBank/DDBJ whole genome shotgun (WGS) entry which is preliminary data.</text>
</comment>
<keyword evidence="3" id="KW-1185">Reference proteome</keyword>